<keyword evidence="16" id="KW-1185">Reference proteome</keyword>
<evidence type="ECO:0000256" key="2">
    <source>
        <dbReference type="ARBA" id="ARBA00004245"/>
    </source>
</evidence>
<gene>
    <name evidence="15" type="ORF">IRJ41_021589</name>
</gene>
<evidence type="ECO:0000256" key="6">
    <source>
        <dbReference type="ARBA" id="ARBA00022475"/>
    </source>
</evidence>
<keyword evidence="10" id="KW-0472">Membrane</keyword>
<dbReference type="GO" id="GO:0036089">
    <property type="term" value="P:cleavage furrow formation"/>
    <property type="evidence" value="ECO:0007669"/>
    <property type="project" value="TreeGrafter"/>
</dbReference>
<comment type="similarity">
    <text evidence="4">Belongs to the spire family.</text>
</comment>
<comment type="subcellular location">
    <subcellularLocation>
        <location evidence="3">Cell membrane</location>
        <topology evidence="3">Peripheral membrane protein</topology>
        <orientation evidence="3">Cytoplasmic side</orientation>
    </subcellularLocation>
    <subcellularLocation>
        <location evidence="2">Cytoplasm</location>
        <location evidence="2">Cytoskeleton</location>
    </subcellularLocation>
    <subcellularLocation>
        <location evidence="1">Cytoplasmic vesicle membrane</location>
        <topology evidence="1">Peripheral membrane protein</topology>
        <orientation evidence="1">Cytoplasmic side</orientation>
    </subcellularLocation>
</comment>
<dbReference type="SMART" id="SM00750">
    <property type="entry name" value="KIND"/>
    <property type="match status" value="1"/>
</dbReference>
<dbReference type="GO" id="GO:0030041">
    <property type="term" value="P:actin filament polymerization"/>
    <property type="evidence" value="ECO:0007669"/>
    <property type="project" value="TreeGrafter"/>
</dbReference>
<dbReference type="PROSITE" id="PS51377">
    <property type="entry name" value="KIND"/>
    <property type="match status" value="1"/>
</dbReference>
<organism evidence="15 16">
    <name type="scientific">Triplophysa rosa</name>
    <name type="common">Cave loach</name>
    <dbReference type="NCBI Taxonomy" id="992332"/>
    <lineage>
        <taxon>Eukaryota</taxon>
        <taxon>Metazoa</taxon>
        <taxon>Chordata</taxon>
        <taxon>Craniata</taxon>
        <taxon>Vertebrata</taxon>
        <taxon>Euteleostomi</taxon>
        <taxon>Actinopterygii</taxon>
        <taxon>Neopterygii</taxon>
        <taxon>Teleostei</taxon>
        <taxon>Ostariophysi</taxon>
        <taxon>Cypriniformes</taxon>
        <taxon>Nemacheilidae</taxon>
        <taxon>Triplophysa</taxon>
    </lineage>
</organism>
<evidence type="ECO:0000313" key="16">
    <source>
        <dbReference type="Proteomes" id="UP001059041"/>
    </source>
</evidence>
<reference evidence="15" key="1">
    <citation type="submission" date="2021-02" db="EMBL/GenBank/DDBJ databases">
        <title>Comparative genomics reveals that relaxation of natural selection precedes convergent phenotypic evolution of cavefish.</title>
        <authorList>
            <person name="Peng Z."/>
        </authorList>
    </citation>
    <scope>NUCLEOTIDE SEQUENCE</scope>
    <source>
        <tissue evidence="15">Muscle</tissue>
    </source>
</reference>
<keyword evidence="8" id="KW-0677">Repeat</keyword>
<dbReference type="PANTHER" id="PTHR21345:SF9">
    <property type="entry name" value="KIND DOMAIN-CONTAINING PROTEIN"/>
    <property type="match status" value="1"/>
</dbReference>
<dbReference type="GO" id="GO:0051295">
    <property type="term" value="P:establishment of meiotic spindle localization"/>
    <property type="evidence" value="ECO:0007669"/>
    <property type="project" value="TreeGrafter"/>
</dbReference>
<dbReference type="InterPro" id="IPR011019">
    <property type="entry name" value="KIND_dom"/>
</dbReference>
<evidence type="ECO:0000256" key="12">
    <source>
        <dbReference type="ARBA" id="ARBA00023212"/>
    </source>
</evidence>
<dbReference type="GO" id="GO:0040038">
    <property type="term" value="P:polar body extrusion after meiotic divisions"/>
    <property type="evidence" value="ECO:0007669"/>
    <property type="project" value="TreeGrafter"/>
</dbReference>
<keyword evidence="5" id="KW-0813">Transport</keyword>
<evidence type="ECO:0000256" key="8">
    <source>
        <dbReference type="ARBA" id="ARBA00022737"/>
    </source>
</evidence>
<name>A0A9W7TA46_TRIRA</name>
<dbReference type="AlphaFoldDB" id="A0A9W7TA46"/>
<keyword evidence="7" id="KW-0963">Cytoplasm</keyword>
<protein>
    <recommendedName>
        <fullName evidence="14">KIND domain-containing protein</fullName>
    </recommendedName>
</protein>
<dbReference type="GO" id="GO:0005938">
    <property type="term" value="C:cell cortex"/>
    <property type="evidence" value="ECO:0007669"/>
    <property type="project" value="TreeGrafter"/>
</dbReference>
<dbReference type="Proteomes" id="UP001059041">
    <property type="component" value="Linkage Group LG21"/>
</dbReference>
<evidence type="ECO:0000256" key="5">
    <source>
        <dbReference type="ARBA" id="ARBA00022448"/>
    </source>
</evidence>
<dbReference type="InterPro" id="IPR029901">
    <property type="entry name" value="Spire"/>
</dbReference>
<evidence type="ECO:0000256" key="1">
    <source>
        <dbReference type="ARBA" id="ARBA00004180"/>
    </source>
</evidence>
<proteinExistence type="inferred from homology"/>
<dbReference type="GO" id="GO:0003779">
    <property type="term" value="F:actin binding"/>
    <property type="evidence" value="ECO:0007669"/>
    <property type="project" value="UniProtKB-KW"/>
</dbReference>
<comment type="caution">
    <text evidence="15">The sequence shown here is derived from an EMBL/GenBank/DDBJ whole genome shotgun (WGS) entry which is preliminary data.</text>
</comment>
<keyword evidence="12" id="KW-0206">Cytoskeleton</keyword>
<dbReference type="Gene3D" id="1.10.510.10">
    <property type="entry name" value="Transferase(Phosphotransferase) domain 1"/>
    <property type="match status" value="1"/>
</dbReference>
<evidence type="ECO:0000256" key="9">
    <source>
        <dbReference type="ARBA" id="ARBA00022927"/>
    </source>
</evidence>
<evidence type="ECO:0000256" key="7">
    <source>
        <dbReference type="ARBA" id="ARBA00022490"/>
    </source>
</evidence>
<evidence type="ECO:0000256" key="11">
    <source>
        <dbReference type="ARBA" id="ARBA00023203"/>
    </source>
</evidence>
<keyword evidence="9" id="KW-0653">Protein transport</keyword>
<evidence type="ECO:0000313" key="15">
    <source>
        <dbReference type="EMBL" id="KAI7794680.1"/>
    </source>
</evidence>
<dbReference type="GO" id="GO:0005856">
    <property type="term" value="C:cytoskeleton"/>
    <property type="evidence" value="ECO:0007669"/>
    <property type="project" value="UniProtKB-SubCell"/>
</dbReference>
<evidence type="ECO:0000259" key="14">
    <source>
        <dbReference type="PROSITE" id="PS51377"/>
    </source>
</evidence>
<dbReference type="GO" id="GO:0015031">
    <property type="term" value="P:protein transport"/>
    <property type="evidence" value="ECO:0007669"/>
    <property type="project" value="UniProtKB-KW"/>
</dbReference>
<dbReference type="GO" id="GO:0008017">
    <property type="term" value="F:microtubule binding"/>
    <property type="evidence" value="ECO:0007669"/>
    <property type="project" value="TreeGrafter"/>
</dbReference>
<evidence type="ECO:0000256" key="13">
    <source>
        <dbReference type="ARBA" id="ARBA00023329"/>
    </source>
</evidence>
<evidence type="ECO:0000256" key="10">
    <source>
        <dbReference type="ARBA" id="ARBA00023136"/>
    </source>
</evidence>
<dbReference type="GO" id="GO:0005886">
    <property type="term" value="C:plasma membrane"/>
    <property type="evidence" value="ECO:0007669"/>
    <property type="project" value="UniProtKB-SubCell"/>
</dbReference>
<keyword evidence="6" id="KW-1003">Cell membrane</keyword>
<dbReference type="GO" id="GO:0048193">
    <property type="term" value="P:Golgi vesicle transport"/>
    <property type="evidence" value="ECO:0007669"/>
    <property type="project" value="TreeGrafter"/>
</dbReference>
<dbReference type="PANTHER" id="PTHR21345">
    <property type="entry name" value="SPIRE"/>
    <property type="match status" value="1"/>
</dbReference>
<dbReference type="EMBL" id="JAFHDT010000021">
    <property type="protein sequence ID" value="KAI7794680.1"/>
    <property type="molecule type" value="Genomic_DNA"/>
</dbReference>
<accession>A0A9W7TA46</accession>
<dbReference type="Pfam" id="PF16474">
    <property type="entry name" value="KIND"/>
    <property type="match status" value="1"/>
</dbReference>
<dbReference type="GO" id="GO:0051639">
    <property type="term" value="P:actin filament network formation"/>
    <property type="evidence" value="ECO:0007669"/>
    <property type="project" value="TreeGrafter"/>
</dbReference>
<dbReference type="GO" id="GO:0045010">
    <property type="term" value="P:actin nucleation"/>
    <property type="evidence" value="ECO:0007669"/>
    <property type="project" value="InterPro"/>
</dbReference>
<sequence>MELSPYDINTSCDDQMSLSEILQVQDQPVSEEQAWALCYQLCSLLRHHQSRHQTWTRVVLPAADGVVFSRDGNISLRVTDDGANSVMETEEQAVEFVGRLIYSCLDWGLEMQVERELNESLEILVCQMTKVNLRYCDSKPMYTVSNVIQVCKHRLYDPGQAAQHYKNTCSILFLDTIELCHYLQMVQQSRKSLQKLTIESEPNFIARVTTNLVSGWKDLVDELSRGVMLRPLTKRVNVTKSPPPVETAPFDQLLLDIQHKRYTLRKVQSVVNGQRKQDPHQTLLEFIRSRPKLRPASERKIEMKPKEQTCLHELLMQEIRSPDHWKRLAHNRALPSNSLTVNEENEDTFHLKPTEQRKHWDEAPHRQDTDFTDLKVCTGKRRTKSFASNRDLFKVVKGSKKGAVLTTIVDVKKMHSSYKGDVKNMMCERYSDWRVCSCCASRSLYFTWHKVCSLCSRVICPACCVEMSLPSKWCVNLPLSFFKQIVMKDGEQSQRNFWTERWSWDSAWIPLVLVSCGLRSTSVHSMAMRNWYSQDICVCCQTLLLETCDSVLSSCPIKDSQEI</sequence>
<keyword evidence="11" id="KW-0009">Actin-binding</keyword>
<feature type="domain" description="KIND" evidence="14">
    <location>
        <begin position="16"/>
        <end position="179"/>
    </location>
</feature>
<evidence type="ECO:0000256" key="3">
    <source>
        <dbReference type="ARBA" id="ARBA00004413"/>
    </source>
</evidence>
<keyword evidence="13" id="KW-0968">Cytoplasmic vesicle</keyword>
<evidence type="ECO:0000256" key="4">
    <source>
        <dbReference type="ARBA" id="ARBA00010956"/>
    </source>
</evidence>
<dbReference type="GO" id="GO:0030659">
    <property type="term" value="C:cytoplasmic vesicle membrane"/>
    <property type="evidence" value="ECO:0007669"/>
    <property type="project" value="UniProtKB-SubCell"/>
</dbReference>